<comment type="similarity">
    <text evidence="1">Belongs to the pancreatic ribonuclease family.</text>
</comment>
<proteinExistence type="inferred from homology"/>
<keyword evidence="3" id="KW-1185">Reference proteome</keyword>
<dbReference type="PANTHER" id="PTHR11437:SF65">
    <property type="entry name" value="ANGIOGENIN-2"/>
    <property type="match status" value="1"/>
</dbReference>
<sequence length="164" mass="19081">MLLEGSLKGGKLKDRLLSQERIMALNSYCFWALLLLLFLPVNSFFPCSEASSYEDFLRRHVDNPKTDLQNNHNYCNRMMRRKGLKCQWSNTFIHASRERLTAVCTSRGRKLDGNHTSKSLFSITICIKSNQHKTIFCKYEGKSEIRKIRVTCHRGLPVHYITHA</sequence>
<dbReference type="SMART" id="SM00092">
    <property type="entry name" value="RNAse_Pc"/>
    <property type="match status" value="1"/>
</dbReference>
<accession>A0A9F2RFF4</accession>
<evidence type="ECO:0000256" key="1">
    <source>
        <dbReference type="ARBA" id="ARBA00005600"/>
    </source>
</evidence>
<dbReference type="Pfam" id="PF00074">
    <property type="entry name" value="RnaseA"/>
    <property type="match status" value="1"/>
</dbReference>
<evidence type="ECO:0000259" key="2">
    <source>
        <dbReference type="SMART" id="SM00092"/>
    </source>
</evidence>
<protein>
    <submittedName>
        <fullName evidence="4">Ribonuclease-like</fullName>
    </submittedName>
</protein>
<dbReference type="SUPFAM" id="SSF54076">
    <property type="entry name" value="RNase A-like"/>
    <property type="match status" value="1"/>
</dbReference>
<organism evidence="3 4">
    <name type="scientific">Python bivittatus</name>
    <name type="common">Burmese python</name>
    <name type="synonym">Python molurus bivittatus</name>
    <dbReference type="NCBI Taxonomy" id="176946"/>
    <lineage>
        <taxon>Eukaryota</taxon>
        <taxon>Metazoa</taxon>
        <taxon>Chordata</taxon>
        <taxon>Craniata</taxon>
        <taxon>Vertebrata</taxon>
        <taxon>Euteleostomi</taxon>
        <taxon>Lepidosauria</taxon>
        <taxon>Squamata</taxon>
        <taxon>Bifurcata</taxon>
        <taxon>Unidentata</taxon>
        <taxon>Episquamata</taxon>
        <taxon>Toxicofera</taxon>
        <taxon>Serpentes</taxon>
        <taxon>Henophidia</taxon>
        <taxon>Pythonidae</taxon>
        <taxon>Python</taxon>
    </lineage>
</organism>
<evidence type="ECO:0000313" key="4">
    <source>
        <dbReference type="RefSeq" id="XP_007445213.2"/>
    </source>
</evidence>
<dbReference type="AlphaFoldDB" id="A0A9F2RFF4"/>
<dbReference type="Proteomes" id="UP000695026">
    <property type="component" value="Unplaced"/>
</dbReference>
<dbReference type="PANTHER" id="PTHR11437">
    <property type="entry name" value="RIBONUCLEASE"/>
    <property type="match status" value="1"/>
</dbReference>
<dbReference type="GO" id="GO:0003676">
    <property type="term" value="F:nucleic acid binding"/>
    <property type="evidence" value="ECO:0007669"/>
    <property type="project" value="InterPro"/>
</dbReference>
<name>A0A9F2RFF4_PYTBI</name>
<dbReference type="InterPro" id="IPR001427">
    <property type="entry name" value="RNaseA"/>
</dbReference>
<reference evidence="4" key="1">
    <citation type="submission" date="2025-08" db="UniProtKB">
        <authorList>
            <consortium name="RefSeq"/>
        </authorList>
    </citation>
    <scope>IDENTIFICATION</scope>
    <source>
        <tissue evidence="4">Liver</tissue>
    </source>
</reference>
<dbReference type="OrthoDB" id="8573660at2759"/>
<dbReference type="KEGG" id="pbi:103049550"/>
<dbReference type="GeneID" id="103049550"/>
<dbReference type="InterPro" id="IPR023412">
    <property type="entry name" value="RNaseA_domain"/>
</dbReference>
<dbReference type="GO" id="GO:0050830">
    <property type="term" value="P:defense response to Gram-positive bacterium"/>
    <property type="evidence" value="ECO:0007669"/>
    <property type="project" value="TreeGrafter"/>
</dbReference>
<dbReference type="Gene3D" id="3.10.130.10">
    <property type="entry name" value="Ribonuclease A-like domain"/>
    <property type="match status" value="1"/>
</dbReference>
<dbReference type="RefSeq" id="XP_007445213.2">
    <property type="nucleotide sequence ID" value="XM_007445151.2"/>
</dbReference>
<dbReference type="InterPro" id="IPR036816">
    <property type="entry name" value="RNaseA-like_dom_sf"/>
</dbReference>
<dbReference type="OMA" id="HNYCNRM"/>
<gene>
    <name evidence="4" type="primary">LOC103049550</name>
</gene>
<evidence type="ECO:0000313" key="3">
    <source>
        <dbReference type="Proteomes" id="UP000695026"/>
    </source>
</evidence>
<dbReference type="CDD" id="cd06265">
    <property type="entry name" value="RNase_A_canonical"/>
    <property type="match status" value="1"/>
</dbReference>
<feature type="domain" description="Ribonuclease A-domain" evidence="2">
    <location>
        <begin position="49"/>
        <end position="164"/>
    </location>
</feature>
<dbReference type="GO" id="GO:0004540">
    <property type="term" value="F:RNA nuclease activity"/>
    <property type="evidence" value="ECO:0007669"/>
    <property type="project" value="TreeGrafter"/>
</dbReference>